<dbReference type="Proteomes" id="UP000507222">
    <property type="component" value="Unassembled WGS sequence"/>
</dbReference>
<dbReference type="AlphaFoldDB" id="A0A6J5UU03"/>
<evidence type="ECO:0000313" key="2">
    <source>
        <dbReference type="EMBL" id="CAB4278646.1"/>
    </source>
</evidence>
<evidence type="ECO:0000313" key="5">
    <source>
        <dbReference type="Proteomes" id="UP000507222"/>
    </source>
</evidence>
<keyword evidence="6" id="KW-1185">Reference proteome</keyword>
<evidence type="ECO:0000313" key="4">
    <source>
        <dbReference type="EMBL" id="CAB4309081.1"/>
    </source>
</evidence>
<dbReference type="EMBL" id="CAEKDK010000004">
    <property type="protein sequence ID" value="CAB4278646.1"/>
    <property type="molecule type" value="Genomic_DNA"/>
</dbReference>
<reference evidence="6" key="1">
    <citation type="journal article" date="2020" name="Genome Biol.">
        <title>Gamete binning: chromosome-level and haplotype-resolved genome assembly enabled by high-throughput single-cell sequencing of gamete genomes.</title>
        <authorList>
            <person name="Campoy J.A."/>
            <person name="Sun H."/>
            <person name="Goel M."/>
            <person name="Jiao W.-B."/>
            <person name="Folz-Donahue K."/>
            <person name="Wang N."/>
            <person name="Rubio M."/>
            <person name="Liu C."/>
            <person name="Kukat C."/>
            <person name="Ruiz D."/>
            <person name="Huettel B."/>
            <person name="Schneeberger K."/>
        </authorList>
    </citation>
    <scope>NUCLEOTIDE SEQUENCE [LARGE SCALE GENOMIC DNA]</scope>
    <source>
        <strain evidence="6">cv. Rojo Pasion</strain>
    </source>
</reference>
<dbReference type="Proteomes" id="UP000507245">
    <property type="component" value="Unassembled WGS sequence"/>
</dbReference>
<sequence length="119" mass="13142">MGLVSGWGAATRGGGGRNPAATTPPPWSTELLGTPSQMHRHVDNNLISQLTTTRVGWRWVDSRGLELPSQIFQTNFIKTNFSNEFHQNENKCFVAFGVVGERRVGAERVKFNLGVHGCF</sequence>
<feature type="region of interest" description="Disordered" evidence="1">
    <location>
        <begin position="1"/>
        <end position="28"/>
    </location>
</feature>
<proteinExistence type="predicted"/>
<evidence type="ECO:0000313" key="3">
    <source>
        <dbReference type="EMBL" id="CAB4278655.1"/>
    </source>
</evidence>
<organism evidence="3 5">
    <name type="scientific">Prunus armeniaca</name>
    <name type="common">Apricot</name>
    <name type="synonym">Armeniaca vulgaris</name>
    <dbReference type="NCBI Taxonomy" id="36596"/>
    <lineage>
        <taxon>Eukaryota</taxon>
        <taxon>Viridiplantae</taxon>
        <taxon>Streptophyta</taxon>
        <taxon>Embryophyta</taxon>
        <taxon>Tracheophyta</taxon>
        <taxon>Spermatophyta</taxon>
        <taxon>Magnoliopsida</taxon>
        <taxon>eudicotyledons</taxon>
        <taxon>Gunneridae</taxon>
        <taxon>Pentapetalae</taxon>
        <taxon>rosids</taxon>
        <taxon>fabids</taxon>
        <taxon>Rosales</taxon>
        <taxon>Rosaceae</taxon>
        <taxon>Amygdaloideae</taxon>
        <taxon>Amygdaleae</taxon>
        <taxon>Prunus</taxon>
    </lineage>
</organism>
<evidence type="ECO:0000256" key="1">
    <source>
        <dbReference type="SAM" id="MobiDB-lite"/>
    </source>
</evidence>
<accession>A0A6J5UU03</accession>
<reference evidence="3 5" key="2">
    <citation type="submission" date="2020-05" db="EMBL/GenBank/DDBJ databases">
        <authorList>
            <person name="Campoy J."/>
            <person name="Schneeberger K."/>
            <person name="Spophaly S."/>
        </authorList>
    </citation>
    <scope>NUCLEOTIDE SEQUENCE [LARGE SCALE GENOMIC DNA]</scope>
    <source>
        <strain evidence="3">PruArmRojPasFocal</strain>
    </source>
</reference>
<evidence type="ECO:0000313" key="6">
    <source>
        <dbReference type="Proteomes" id="UP000507245"/>
    </source>
</evidence>
<protein>
    <submittedName>
        <fullName evidence="3">Uncharacterized protein</fullName>
    </submittedName>
</protein>
<dbReference type="EMBL" id="CAEKDK010000004">
    <property type="protein sequence ID" value="CAB4278655.1"/>
    <property type="molecule type" value="Genomic_DNA"/>
</dbReference>
<dbReference type="EMBL" id="CAEKKB010000004">
    <property type="protein sequence ID" value="CAB4309081.1"/>
    <property type="molecule type" value="Genomic_DNA"/>
</dbReference>
<gene>
    <name evidence="2" type="ORF">CURHAP_LOCUS30134</name>
    <name evidence="3" type="ORF">CURHAP_LOCUS30143</name>
    <name evidence="4" type="ORF">ORAREDHAP_LOCUS29789</name>
</gene>
<name>A0A6J5UU03_PRUAR</name>